<feature type="compositionally biased region" description="Polar residues" evidence="1">
    <location>
        <begin position="104"/>
        <end position="123"/>
    </location>
</feature>
<name>A0ABP9KFE1_9NOCA</name>
<proteinExistence type="predicted"/>
<dbReference type="RefSeq" id="WP_345496738.1">
    <property type="nucleotide sequence ID" value="NZ_BAABJM010000003.1"/>
</dbReference>
<feature type="transmembrane region" description="Helical" evidence="2">
    <location>
        <begin position="161"/>
        <end position="184"/>
    </location>
</feature>
<reference evidence="4" key="1">
    <citation type="journal article" date="2019" name="Int. J. Syst. Evol. Microbiol.">
        <title>The Global Catalogue of Microorganisms (GCM) 10K type strain sequencing project: providing services to taxonomists for standard genome sequencing and annotation.</title>
        <authorList>
            <consortium name="The Broad Institute Genomics Platform"/>
            <consortium name="The Broad Institute Genome Sequencing Center for Infectious Disease"/>
            <person name="Wu L."/>
            <person name="Ma J."/>
        </authorList>
    </citation>
    <scope>NUCLEOTIDE SEQUENCE [LARGE SCALE GENOMIC DNA]</scope>
    <source>
        <strain evidence="4">JCM 18298</strain>
    </source>
</reference>
<evidence type="ECO:0000313" key="4">
    <source>
        <dbReference type="Proteomes" id="UP001500603"/>
    </source>
</evidence>
<protein>
    <recommendedName>
        <fullName evidence="5">Mce-associated membrane protein</fullName>
    </recommendedName>
</protein>
<keyword evidence="2" id="KW-0472">Membrane</keyword>
<feature type="compositionally biased region" description="Low complexity" evidence="1">
    <location>
        <begin position="80"/>
        <end position="91"/>
    </location>
</feature>
<feature type="region of interest" description="Disordered" evidence="1">
    <location>
        <begin position="1"/>
        <end position="156"/>
    </location>
</feature>
<evidence type="ECO:0000256" key="1">
    <source>
        <dbReference type="SAM" id="MobiDB-lite"/>
    </source>
</evidence>
<comment type="caution">
    <text evidence="3">The sequence shown here is derived from an EMBL/GenBank/DDBJ whole genome shotgun (WGS) entry which is preliminary data.</text>
</comment>
<sequence length="327" mass="33636">MPAENTVGTPDYGEESAQSPTKEEVGAPSSEVTAAAEDSTSTENDTADTPKDAAAEAKSSPEGAKSDDTTASADEKSTAAEESAGESKAAEPATPSAEVKTPDPASTTTEAPAVQAVSTTPTETVEKSSAPAPAAPKSEADSGKSADAAPKRPSRSVSIKLSTVLGAAVLAVLVVALVVVTALWRSAAGDVQDREQKAADDQHAEQVATDYAVGASNIDYKDADGWLTRLQANTVPQLSDKFKATAPKLQEILVPLKWTSEAKPIAAKVTSDDGGIYKVSVFLNVNSTSAQSPDGGRMTVTYNVTLDRNADWKISDVGGMDDALPIK</sequence>
<dbReference type="Proteomes" id="UP001500603">
    <property type="component" value="Unassembled WGS sequence"/>
</dbReference>
<keyword evidence="2" id="KW-1133">Transmembrane helix</keyword>
<feature type="compositionally biased region" description="Low complexity" evidence="1">
    <location>
        <begin position="127"/>
        <end position="137"/>
    </location>
</feature>
<accession>A0ABP9KFE1</accession>
<dbReference type="EMBL" id="BAABJM010000003">
    <property type="protein sequence ID" value="GAA5057821.1"/>
    <property type="molecule type" value="Genomic_DNA"/>
</dbReference>
<keyword evidence="2" id="KW-0812">Transmembrane</keyword>
<keyword evidence="4" id="KW-1185">Reference proteome</keyword>
<gene>
    <name evidence="3" type="ORF">GCM10023318_36500</name>
</gene>
<evidence type="ECO:0000256" key="2">
    <source>
        <dbReference type="SAM" id="Phobius"/>
    </source>
</evidence>
<feature type="compositionally biased region" description="Basic and acidic residues" evidence="1">
    <location>
        <begin position="64"/>
        <end position="79"/>
    </location>
</feature>
<organism evidence="3 4">
    <name type="scientific">Nocardia callitridis</name>
    <dbReference type="NCBI Taxonomy" id="648753"/>
    <lineage>
        <taxon>Bacteria</taxon>
        <taxon>Bacillati</taxon>
        <taxon>Actinomycetota</taxon>
        <taxon>Actinomycetes</taxon>
        <taxon>Mycobacteriales</taxon>
        <taxon>Nocardiaceae</taxon>
        <taxon>Nocardia</taxon>
    </lineage>
</organism>
<evidence type="ECO:0000313" key="3">
    <source>
        <dbReference type="EMBL" id="GAA5057821.1"/>
    </source>
</evidence>
<evidence type="ECO:0008006" key="5">
    <source>
        <dbReference type="Google" id="ProtNLM"/>
    </source>
</evidence>